<protein>
    <submittedName>
        <fullName evidence="1">Uncharacterized protein</fullName>
    </submittedName>
</protein>
<sequence length="77" mass="8684">MLKFHSNKRWHFCYGTLLTRYFCAQDTVKEAHDVCPPRAPHLVCLLVDVTNTKAQDASHGPVLSVTDRQAKDDCLLG</sequence>
<comment type="caution">
    <text evidence="1">The sequence shown here is derived from an EMBL/GenBank/DDBJ whole genome shotgun (WGS) entry which is preliminary data.</text>
</comment>
<dbReference type="Proteomes" id="UP000824120">
    <property type="component" value="Chromosome 12"/>
</dbReference>
<dbReference type="EMBL" id="JACXVP010000012">
    <property type="protein sequence ID" value="KAG5571445.1"/>
    <property type="molecule type" value="Genomic_DNA"/>
</dbReference>
<name>A0A9J5W747_SOLCO</name>
<evidence type="ECO:0000313" key="2">
    <source>
        <dbReference type="Proteomes" id="UP000824120"/>
    </source>
</evidence>
<proteinExistence type="predicted"/>
<reference evidence="1 2" key="1">
    <citation type="submission" date="2020-09" db="EMBL/GenBank/DDBJ databases">
        <title>De no assembly of potato wild relative species, Solanum commersonii.</title>
        <authorList>
            <person name="Cho K."/>
        </authorList>
    </citation>
    <scope>NUCLEOTIDE SEQUENCE [LARGE SCALE GENOMIC DNA]</scope>
    <source>
        <strain evidence="1">LZ3.2</strain>
        <tissue evidence="1">Leaf</tissue>
    </source>
</reference>
<organism evidence="1 2">
    <name type="scientific">Solanum commersonii</name>
    <name type="common">Commerson's wild potato</name>
    <name type="synonym">Commerson's nightshade</name>
    <dbReference type="NCBI Taxonomy" id="4109"/>
    <lineage>
        <taxon>Eukaryota</taxon>
        <taxon>Viridiplantae</taxon>
        <taxon>Streptophyta</taxon>
        <taxon>Embryophyta</taxon>
        <taxon>Tracheophyta</taxon>
        <taxon>Spermatophyta</taxon>
        <taxon>Magnoliopsida</taxon>
        <taxon>eudicotyledons</taxon>
        <taxon>Gunneridae</taxon>
        <taxon>Pentapetalae</taxon>
        <taxon>asterids</taxon>
        <taxon>lamiids</taxon>
        <taxon>Solanales</taxon>
        <taxon>Solanaceae</taxon>
        <taxon>Solanoideae</taxon>
        <taxon>Solaneae</taxon>
        <taxon>Solanum</taxon>
    </lineage>
</organism>
<accession>A0A9J5W747</accession>
<gene>
    <name evidence="1" type="ORF">H5410_061211</name>
</gene>
<dbReference type="AlphaFoldDB" id="A0A9J5W747"/>
<keyword evidence="2" id="KW-1185">Reference proteome</keyword>
<evidence type="ECO:0000313" key="1">
    <source>
        <dbReference type="EMBL" id="KAG5571445.1"/>
    </source>
</evidence>
<dbReference type="OrthoDB" id="1306244at2759"/>